<dbReference type="GO" id="GO:0046983">
    <property type="term" value="F:protein dimerization activity"/>
    <property type="evidence" value="ECO:0007669"/>
    <property type="project" value="InterPro"/>
</dbReference>
<dbReference type="GO" id="GO:0005813">
    <property type="term" value="C:centrosome"/>
    <property type="evidence" value="ECO:0007669"/>
    <property type="project" value="UniProtKB-SubCell"/>
</dbReference>
<keyword evidence="20" id="KW-1185">Reference proteome</keyword>
<dbReference type="GeneID" id="108878143"/>
<dbReference type="STRING" id="8187.ENSLCAP00010060826"/>
<dbReference type="PROSITE" id="PS51776">
    <property type="entry name" value="RH1"/>
    <property type="match status" value="1"/>
</dbReference>
<accession>A0A4W6GBF9</accession>
<evidence type="ECO:0000256" key="6">
    <source>
        <dbReference type="ARBA" id="ARBA00022927"/>
    </source>
</evidence>
<keyword evidence="4" id="KW-0813">Transport</keyword>
<dbReference type="PROSITE" id="PS51777">
    <property type="entry name" value="RH2"/>
    <property type="match status" value="1"/>
</dbReference>
<evidence type="ECO:0000256" key="12">
    <source>
        <dbReference type="ARBA" id="ARBA00040816"/>
    </source>
</evidence>
<dbReference type="GO" id="GO:0036064">
    <property type="term" value="C:ciliary basal body"/>
    <property type="evidence" value="ECO:0007669"/>
    <property type="project" value="TreeGrafter"/>
</dbReference>
<feature type="coiled-coil region" evidence="15">
    <location>
        <begin position="75"/>
        <end position="188"/>
    </location>
</feature>
<evidence type="ECO:0000256" key="1">
    <source>
        <dbReference type="ARBA" id="ARBA00004138"/>
    </source>
</evidence>
<feature type="region of interest" description="Disordered" evidence="16">
    <location>
        <begin position="326"/>
        <end position="348"/>
    </location>
</feature>
<dbReference type="Proteomes" id="UP000314980">
    <property type="component" value="Unassembled WGS sequence"/>
</dbReference>
<feature type="domain" description="RH2" evidence="18">
    <location>
        <begin position="374"/>
        <end position="441"/>
    </location>
</feature>
<feature type="compositionally biased region" description="Polar residues" evidence="16">
    <location>
        <begin position="274"/>
        <end position="299"/>
    </location>
</feature>
<evidence type="ECO:0000256" key="7">
    <source>
        <dbReference type="ARBA" id="ARBA00023054"/>
    </source>
</evidence>
<feature type="domain" description="RH1" evidence="17">
    <location>
        <begin position="15"/>
        <end position="102"/>
    </location>
</feature>
<dbReference type="Pfam" id="PF09744">
    <property type="entry name" value="RH1"/>
    <property type="match status" value="1"/>
</dbReference>
<evidence type="ECO:0000259" key="17">
    <source>
        <dbReference type="PROSITE" id="PS51776"/>
    </source>
</evidence>
<feature type="region of interest" description="Disordered" evidence="16">
    <location>
        <begin position="416"/>
        <end position="435"/>
    </location>
</feature>
<evidence type="ECO:0000259" key="18">
    <source>
        <dbReference type="PROSITE" id="PS51777"/>
    </source>
</evidence>
<feature type="compositionally biased region" description="Acidic residues" evidence="16">
    <location>
        <begin position="338"/>
        <end position="348"/>
    </location>
</feature>
<keyword evidence="5" id="KW-0963">Cytoplasm</keyword>
<evidence type="ECO:0000256" key="8">
    <source>
        <dbReference type="ARBA" id="ARBA00023069"/>
    </source>
</evidence>
<name>A0A4W6GBF9_LATCA</name>
<organism evidence="19 20">
    <name type="scientific">Lates calcarifer</name>
    <name type="common">Barramundi</name>
    <name type="synonym">Holocentrus calcarifer</name>
    <dbReference type="NCBI Taxonomy" id="8187"/>
    <lineage>
        <taxon>Eukaryota</taxon>
        <taxon>Metazoa</taxon>
        <taxon>Chordata</taxon>
        <taxon>Craniata</taxon>
        <taxon>Vertebrata</taxon>
        <taxon>Euteleostomi</taxon>
        <taxon>Actinopterygii</taxon>
        <taxon>Neopterygii</taxon>
        <taxon>Teleostei</taxon>
        <taxon>Neoteleostei</taxon>
        <taxon>Acanthomorphata</taxon>
        <taxon>Carangaria</taxon>
        <taxon>Carangaria incertae sedis</taxon>
        <taxon>Centropomidae</taxon>
        <taxon>Lates</taxon>
    </lineage>
</organism>
<dbReference type="GO" id="GO:0051959">
    <property type="term" value="F:dynein light intermediate chain binding"/>
    <property type="evidence" value="ECO:0007669"/>
    <property type="project" value="TreeGrafter"/>
</dbReference>
<dbReference type="SUPFAM" id="SSF161256">
    <property type="entry name" value="RILP dimerisation region"/>
    <property type="match status" value="1"/>
</dbReference>
<dbReference type="OrthoDB" id="10069524at2759"/>
<evidence type="ECO:0000256" key="14">
    <source>
        <dbReference type="ARBA" id="ARBA00042424"/>
    </source>
</evidence>
<dbReference type="InParanoid" id="A0A4W6GBF9"/>
<comment type="subcellular location">
    <subcellularLocation>
        <location evidence="1">Cell projection</location>
        <location evidence="1">Cilium</location>
    </subcellularLocation>
    <subcellularLocation>
        <location evidence="2">Cytoplasm</location>
        <location evidence="2">Cytoskeleton</location>
        <location evidence="2">Microtubule organizing center</location>
        <location evidence="2">Centrosome</location>
    </subcellularLocation>
    <subcellularLocation>
        <location evidence="3">Cytoplasm</location>
        <location evidence="3">Cytosol</location>
    </subcellularLocation>
</comment>
<dbReference type="RefSeq" id="XP_018524042.1">
    <property type="nucleotide sequence ID" value="XM_018668526.2"/>
</dbReference>
<dbReference type="KEGG" id="lcf:108878143"/>
<dbReference type="InterPro" id="IPR034744">
    <property type="entry name" value="RH2"/>
</dbReference>
<keyword evidence="8" id="KW-0969">Cilium</keyword>
<evidence type="ECO:0000256" key="11">
    <source>
        <dbReference type="ARBA" id="ARBA00038318"/>
    </source>
</evidence>
<dbReference type="GO" id="GO:0015031">
    <property type="term" value="P:protein transport"/>
    <property type="evidence" value="ECO:0007669"/>
    <property type="project" value="UniProtKB-KW"/>
</dbReference>
<evidence type="ECO:0000256" key="4">
    <source>
        <dbReference type="ARBA" id="ARBA00022448"/>
    </source>
</evidence>
<dbReference type="Proteomes" id="UP000694890">
    <property type="component" value="Linkage group LG13"/>
</dbReference>
<evidence type="ECO:0000313" key="21">
    <source>
        <dbReference type="RefSeq" id="XP_018524042.1"/>
    </source>
</evidence>
<evidence type="ECO:0000256" key="13">
    <source>
        <dbReference type="ARBA" id="ARBA00040819"/>
    </source>
</evidence>
<keyword evidence="6" id="KW-0653">Protein transport</keyword>
<dbReference type="GO" id="GO:0060271">
    <property type="term" value="P:cilium assembly"/>
    <property type="evidence" value="ECO:0007669"/>
    <property type="project" value="TreeGrafter"/>
</dbReference>
<evidence type="ECO:0000313" key="19">
    <source>
        <dbReference type="Ensembl" id="ENSLCAP00010060826.1"/>
    </source>
</evidence>
<evidence type="ECO:0000256" key="15">
    <source>
        <dbReference type="SAM" id="Coils"/>
    </source>
</evidence>
<dbReference type="Gene3D" id="1.20.58.1770">
    <property type="match status" value="1"/>
</dbReference>
<dbReference type="InterPro" id="IPR021563">
    <property type="entry name" value="RILP_dimer"/>
</dbReference>
<dbReference type="GO" id="GO:0031267">
    <property type="term" value="F:small GTPase binding"/>
    <property type="evidence" value="ECO:0007669"/>
    <property type="project" value="TreeGrafter"/>
</dbReference>
<comment type="similarity">
    <text evidence="11">Belongs to the RILPL family.</text>
</comment>
<gene>
    <name evidence="19" type="primary">RILPL1</name>
    <name evidence="21" type="synonym">LOC108878143</name>
</gene>
<dbReference type="Gene3D" id="6.10.230.10">
    <property type="match status" value="1"/>
</dbReference>
<dbReference type="GO" id="GO:0005829">
    <property type="term" value="C:cytosol"/>
    <property type="evidence" value="ECO:0007669"/>
    <property type="project" value="UniProtKB-SubCell"/>
</dbReference>
<keyword evidence="7 15" id="KW-0175">Coiled coil</keyword>
<sequence length="471" mass="53611">MSEVYIKQRTDMETRVVSALEKPAAELTVMDVYDIAAVLGQEFERTIDRFGCESLVGVVPKVVRVLELLEALVGRGAAGQETDELRRELERLRQERSDRYEQERKHQKELELVEDVWRGEVQDLISQITQLQAENKRLLVSLSLKESPVTEEDLQKQEGMSEKERLVMKKLEDLVDKQRDEIRAKDHELTVRNEDVEALQMQQHRLIRINQDLRRRVGVIETQGKALIQQRAELEAAAQAQLQEVGALQLEVTRLRKELQDWELEREITEVEESSLTRSGMSSPASPQTTFSEAAPSNSIKPNSVWVECGGDAGFLANCFERDKSPSLLSRSSNRENTEEEGDEDEDTTALLLKVQTDTEQQEETDSLEQESDQPRFTLQELRDVLQERNELKAQVFVLQEELAYYKSDESEDDISSIVCTSSPPPSSNSTDQPESGIRRLIFTAIMPMVAAGLIADDPTLLPIRRLVSFV</sequence>
<dbReference type="PANTHER" id="PTHR21502">
    <property type="entry name" value="ZINC FINGER PROTEIN DZIP1"/>
    <property type="match status" value="1"/>
</dbReference>
<dbReference type="InterPro" id="IPR034743">
    <property type="entry name" value="RH1"/>
</dbReference>
<evidence type="ECO:0000256" key="3">
    <source>
        <dbReference type="ARBA" id="ARBA00004514"/>
    </source>
</evidence>
<feature type="compositionally biased region" description="Acidic residues" evidence="16">
    <location>
        <begin position="360"/>
        <end position="372"/>
    </location>
</feature>
<dbReference type="GeneTree" id="ENSGT00940000157897"/>
<dbReference type="PANTHER" id="PTHR21502:SF6">
    <property type="entry name" value="RILP-LIKE PROTEIN 1"/>
    <property type="match status" value="1"/>
</dbReference>
<dbReference type="Pfam" id="PF11461">
    <property type="entry name" value="RILP"/>
    <property type="match status" value="1"/>
</dbReference>
<evidence type="ECO:0000256" key="16">
    <source>
        <dbReference type="SAM" id="MobiDB-lite"/>
    </source>
</evidence>
<feature type="region of interest" description="Disordered" evidence="16">
    <location>
        <begin position="357"/>
        <end position="376"/>
    </location>
</feature>
<evidence type="ECO:0000256" key="2">
    <source>
        <dbReference type="ARBA" id="ARBA00004300"/>
    </source>
</evidence>
<feature type="region of interest" description="Disordered" evidence="16">
    <location>
        <begin position="270"/>
        <end position="299"/>
    </location>
</feature>
<dbReference type="InterPro" id="IPR051241">
    <property type="entry name" value="DZIP_RILPL"/>
</dbReference>
<reference evidence="21" key="2">
    <citation type="submission" date="2025-04" db="UniProtKB">
        <authorList>
            <consortium name="RefSeq"/>
        </authorList>
    </citation>
    <scope>IDENTIFICATION</scope>
    <source>
        <tissue evidence="21">Brain</tissue>
    </source>
</reference>
<evidence type="ECO:0000256" key="5">
    <source>
        <dbReference type="ARBA" id="ARBA00022490"/>
    </source>
</evidence>
<dbReference type="AlphaFoldDB" id="A0A4W6GBF9"/>
<proteinExistence type="inferred from homology"/>
<keyword evidence="10" id="KW-0966">Cell projection</keyword>
<protein>
    <recommendedName>
        <fullName evidence="12">RILP-like protein 1</fullName>
    </recommendedName>
    <alternativeName>
        <fullName evidence="13">RILP-like protein 2</fullName>
    </alternativeName>
    <alternativeName>
        <fullName evidence="14">Rab-interacting lysosomal-like protein 1</fullName>
    </alternativeName>
</protein>
<evidence type="ECO:0000313" key="20">
    <source>
        <dbReference type="Proteomes" id="UP000314980"/>
    </source>
</evidence>
<evidence type="ECO:0000256" key="9">
    <source>
        <dbReference type="ARBA" id="ARBA00023212"/>
    </source>
</evidence>
<reference evidence="19" key="3">
    <citation type="submission" date="2025-05" db="UniProtKB">
        <authorList>
            <consortium name="Ensembl"/>
        </authorList>
    </citation>
    <scope>IDENTIFICATION</scope>
</reference>
<dbReference type="Ensembl" id="ENSLCAT00010062475.1">
    <property type="protein sequence ID" value="ENSLCAP00010060826.1"/>
    <property type="gene ID" value="ENSLCAG00010028281.1"/>
</dbReference>
<dbReference type="FunFam" id="1.20.58.1770:FF:000003">
    <property type="entry name" value="RILP-like protein 2 isoform X1"/>
    <property type="match status" value="1"/>
</dbReference>
<reference evidence="20" key="1">
    <citation type="submission" date="2015-09" db="EMBL/GenBank/DDBJ databases">
        <authorList>
            <person name="Sai Rama Sridatta P."/>
        </authorList>
    </citation>
    <scope>NUCLEOTIDE SEQUENCE [LARGE SCALE GENOMIC DNA]</scope>
</reference>
<evidence type="ECO:0000256" key="10">
    <source>
        <dbReference type="ARBA" id="ARBA00023273"/>
    </source>
</evidence>
<keyword evidence="9" id="KW-0206">Cytoskeleton</keyword>